<evidence type="ECO:0000313" key="8">
    <source>
        <dbReference type="EMBL" id="MBC8318740.1"/>
    </source>
</evidence>
<dbReference type="GO" id="GO:0005829">
    <property type="term" value="C:cytosol"/>
    <property type="evidence" value="ECO:0007669"/>
    <property type="project" value="TreeGrafter"/>
</dbReference>
<evidence type="ECO:0000256" key="3">
    <source>
        <dbReference type="ARBA" id="ARBA00022490"/>
    </source>
</evidence>
<feature type="domain" description="PhoH-like protein" evidence="7">
    <location>
        <begin position="121"/>
        <end position="324"/>
    </location>
</feature>
<evidence type="ECO:0000259" key="7">
    <source>
        <dbReference type="Pfam" id="PF02562"/>
    </source>
</evidence>
<keyword evidence="4" id="KW-0547">Nucleotide-binding</keyword>
<keyword evidence="3" id="KW-0963">Cytoplasm</keyword>
<dbReference type="PANTHER" id="PTHR30473">
    <property type="entry name" value="PROTEIN PHOH"/>
    <property type="match status" value="1"/>
</dbReference>
<evidence type="ECO:0000256" key="1">
    <source>
        <dbReference type="ARBA" id="ARBA00004496"/>
    </source>
</evidence>
<dbReference type="Proteomes" id="UP000614424">
    <property type="component" value="Unassembled WGS sequence"/>
</dbReference>
<name>A0A8J6TH28_9BACT</name>
<gene>
    <name evidence="8" type="ORF">H8E41_12615</name>
</gene>
<dbReference type="EMBL" id="JACNJZ010000185">
    <property type="protein sequence ID" value="MBC8318740.1"/>
    <property type="molecule type" value="Genomic_DNA"/>
</dbReference>
<accession>A0A8J6TH28</accession>
<evidence type="ECO:0000256" key="5">
    <source>
        <dbReference type="ARBA" id="ARBA00022840"/>
    </source>
</evidence>
<reference evidence="8 9" key="1">
    <citation type="submission" date="2020-08" db="EMBL/GenBank/DDBJ databases">
        <title>Bridging the membrane lipid divide: bacteria of the FCB group superphylum have the potential to synthesize archaeal ether lipids.</title>
        <authorList>
            <person name="Villanueva L."/>
            <person name="Von Meijenfeldt F.A.B."/>
            <person name="Westbye A.B."/>
            <person name="Yadav S."/>
            <person name="Hopmans E.C."/>
            <person name="Dutilh B.E."/>
            <person name="Sinninghe Damste J.S."/>
        </authorList>
    </citation>
    <scope>NUCLEOTIDE SEQUENCE [LARGE SCALE GENOMIC DNA]</scope>
    <source>
        <strain evidence="8">NIOZ-UU47</strain>
    </source>
</reference>
<sequence length="335" mass="36778">MANSVKKKDSIEPASQELSFSDNASARLLYGDLNRNLLAIEKALGVTVKARGTCLTITGDNHEVDLAKNTLNQLYDLIRTGLPIYPADVSYGIRIMERSPGSRLKDIFLDKVYITAEQRVISPKSVNQKNYIEAIRHHDIAFGIGPAGTGKTYLAVAMAIAAYTSDQVKAIILARPAVEAGEKLGFLPGDMAEKINPYLRPLHDALNDMLGRERVADLIERGIIEIAPLAFMRGRTLNNAFVILDEAQNTTPEQMKMFLTRLGFNSQAVITGDITQVDLPAERVSGLVHAARILKKVTGISTTHFTDADVVRHPLVQKIIQAYEKTAGKSAKKDR</sequence>
<organism evidence="8 9">
    <name type="scientific">Candidatus Desulfobia pelagia</name>
    <dbReference type="NCBI Taxonomy" id="2841692"/>
    <lineage>
        <taxon>Bacteria</taxon>
        <taxon>Pseudomonadati</taxon>
        <taxon>Thermodesulfobacteriota</taxon>
        <taxon>Desulfobulbia</taxon>
        <taxon>Desulfobulbales</taxon>
        <taxon>Desulfobulbaceae</taxon>
        <taxon>Candidatus Desulfobia</taxon>
    </lineage>
</organism>
<dbReference type="Gene3D" id="3.40.50.300">
    <property type="entry name" value="P-loop containing nucleotide triphosphate hydrolases"/>
    <property type="match status" value="1"/>
</dbReference>
<dbReference type="FunFam" id="3.40.50.300:FF:000013">
    <property type="entry name" value="PhoH family ATPase"/>
    <property type="match status" value="1"/>
</dbReference>
<comment type="caution">
    <text evidence="8">The sequence shown here is derived from an EMBL/GenBank/DDBJ whole genome shotgun (WGS) entry which is preliminary data.</text>
</comment>
<evidence type="ECO:0000313" key="9">
    <source>
        <dbReference type="Proteomes" id="UP000614424"/>
    </source>
</evidence>
<evidence type="ECO:0000256" key="4">
    <source>
        <dbReference type="ARBA" id="ARBA00022741"/>
    </source>
</evidence>
<dbReference type="Pfam" id="PF02562">
    <property type="entry name" value="PhoH"/>
    <property type="match status" value="1"/>
</dbReference>
<dbReference type="InterPro" id="IPR051451">
    <property type="entry name" value="PhoH2-like"/>
</dbReference>
<dbReference type="InterPro" id="IPR027417">
    <property type="entry name" value="P-loop_NTPase"/>
</dbReference>
<dbReference type="SUPFAM" id="SSF52540">
    <property type="entry name" value="P-loop containing nucleoside triphosphate hydrolases"/>
    <property type="match status" value="1"/>
</dbReference>
<comment type="subcellular location">
    <subcellularLocation>
        <location evidence="1">Cytoplasm</location>
    </subcellularLocation>
</comment>
<protein>
    <recommendedName>
        <fullName evidence="6">PhoH-like protein</fullName>
    </recommendedName>
</protein>
<dbReference type="GO" id="GO:0005524">
    <property type="term" value="F:ATP binding"/>
    <property type="evidence" value="ECO:0007669"/>
    <property type="project" value="UniProtKB-KW"/>
</dbReference>
<evidence type="ECO:0000256" key="2">
    <source>
        <dbReference type="ARBA" id="ARBA00010393"/>
    </source>
</evidence>
<comment type="similarity">
    <text evidence="2">Belongs to the PhoH family.</text>
</comment>
<evidence type="ECO:0000256" key="6">
    <source>
        <dbReference type="ARBA" id="ARBA00039970"/>
    </source>
</evidence>
<dbReference type="AlphaFoldDB" id="A0A8J6TH28"/>
<proteinExistence type="inferred from homology"/>
<dbReference type="InterPro" id="IPR003714">
    <property type="entry name" value="PhoH"/>
</dbReference>
<keyword evidence="5" id="KW-0067">ATP-binding</keyword>
<dbReference type="PANTHER" id="PTHR30473:SF1">
    <property type="entry name" value="PHOH-LIKE PROTEIN"/>
    <property type="match status" value="1"/>
</dbReference>